<dbReference type="GO" id="GO:0008168">
    <property type="term" value="F:methyltransferase activity"/>
    <property type="evidence" value="ECO:0007669"/>
    <property type="project" value="UniProtKB-KW"/>
</dbReference>
<evidence type="ECO:0008006" key="6">
    <source>
        <dbReference type="Google" id="ProtNLM"/>
    </source>
</evidence>
<dbReference type="RefSeq" id="XP_028469747.1">
    <property type="nucleotide sequence ID" value="XM_028608939.1"/>
</dbReference>
<evidence type="ECO:0000256" key="3">
    <source>
        <dbReference type="SAM" id="MobiDB-lite"/>
    </source>
</evidence>
<dbReference type="CDD" id="cd02440">
    <property type="entry name" value="AdoMet_MTases"/>
    <property type="match status" value="1"/>
</dbReference>
<feature type="region of interest" description="Disordered" evidence="3">
    <location>
        <begin position="1"/>
        <end position="55"/>
    </location>
</feature>
<evidence type="ECO:0000256" key="1">
    <source>
        <dbReference type="ARBA" id="ARBA00022603"/>
    </source>
</evidence>
<sequence>MGGQKRPWDADDNSPSEESTTTHHRDHGGHGAPSPTLPPRVPVRPQPPPEPGVKADGYYRQLYASEPDFRQLAREDAQFKALLRGGNLDFNEPEAVMQLTKTLLNAHFGLKVELPKDRLCPPVPNRHNYILWLKDLLDSSSYDEPGRKLTGLDIGTGASCIYPLLSCTQRDWSFIATDIDDESLTYAKNNVARNNFQHRIQILPRLATDPLLPLDAVTTATTIDFVMTNPPFYESEADMVASAQNKSRPPFTACTGSPTEMVTPGGEVAFVRRILDESLAARDKVRWYSSMLGKQSSLETLVAALRDKGVGNYAVAEFVQGNRTRRWAIAWSFAPMRPSAGAARGLKGEKWKKILPPPLDAEVATVPLEQGVGKMGDRVDELMCSLELVSWAWDKQKLRGVGRAPENVWSRSWRRKKVALQRGGIFDGVVKAMIDGSGPCAFGFEIDLDIKRAGMTVRCCWREGHDASLFESFCGFLRTRLAAQHGS</sequence>
<accession>A0A3N2Q596</accession>
<dbReference type="EMBL" id="ML119051">
    <property type="protein sequence ID" value="ROT41941.1"/>
    <property type="molecule type" value="Genomic_DNA"/>
</dbReference>
<keyword evidence="2" id="KW-0808">Transferase</keyword>
<protein>
    <recommendedName>
        <fullName evidence="6">U6 small nuclear RNA (adenine-(43)-N(6))-methyltransferase</fullName>
    </recommendedName>
</protein>
<dbReference type="GO" id="GO:0005634">
    <property type="term" value="C:nucleus"/>
    <property type="evidence" value="ECO:0007669"/>
    <property type="project" value="TreeGrafter"/>
</dbReference>
<dbReference type="Proteomes" id="UP000272025">
    <property type="component" value="Unassembled WGS sequence"/>
</dbReference>
<dbReference type="GO" id="GO:0070475">
    <property type="term" value="P:rRNA base methylation"/>
    <property type="evidence" value="ECO:0007669"/>
    <property type="project" value="TreeGrafter"/>
</dbReference>
<dbReference type="OrthoDB" id="514248at2759"/>
<dbReference type="InterPro" id="IPR029063">
    <property type="entry name" value="SAM-dependent_MTases_sf"/>
</dbReference>
<dbReference type="PANTHER" id="PTHR13393:SF0">
    <property type="entry name" value="RNA N6-ADENOSINE-METHYLTRANSFERASE METTL16"/>
    <property type="match status" value="1"/>
</dbReference>
<dbReference type="GeneID" id="39577417"/>
<dbReference type="SUPFAM" id="SSF53335">
    <property type="entry name" value="S-adenosyl-L-methionine-dependent methyltransferases"/>
    <property type="match status" value="1"/>
</dbReference>
<dbReference type="InterPro" id="IPR010286">
    <property type="entry name" value="METTL16/RlmF"/>
</dbReference>
<keyword evidence="5" id="KW-1185">Reference proteome</keyword>
<dbReference type="STRING" id="1314773.A0A3N2Q596"/>
<feature type="compositionally biased region" description="Pro residues" evidence="3">
    <location>
        <begin position="35"/>
        <end position="51"/>
    </location>
</feature>
<proteinExistence type="predicted"/>
<evidence type="ECO:0000256" key="2">
    <source>
        <dbReference type="ARBA" id="ARBA00022679"/>
    </source>
</evidence>
<name>A0A3N2Q596_SODAK</name>
<keyword evidence="1" id="KW-0489">Methyltransferase</keyword>
<gene>
    <name evidence="4" type="ORF">SODALDRAFT_302930</name>
</gene>
<organism evidence="4 5">
    <name type="scientific">Sodiomyces alkalinus (strain CBS 110278 / VKM F-3762 / F11)</name>
    <name type="common">Alkaliphilic filamentous fungus</name>
    <dbReference type="NCBI Taxonomy" id="1314773"/>
    <lineage>
        <taxon>Eukaryota</taxon>
        <taxon>Fungi</taxon>
        <taxon>Dikarya</taxon>
        <taxon>Ascomycota</taxon>
        <taxon>Pezizomycotina</taxon>
        <taxon>Sordariomycetes</taxon>
        <taxon>Hypocreomycetidae</taxon>
        <taxon>Glomerellales</taxon>
        <taxon>Plectosphaerellaceae</taxon>
        <taxon>Sodiomyces</taxon>
    </lineage>
</organism>
<reference evidence="4 5" key="1">
    <citation type="journal article" date="2018" name="Mol. Ecol.">
        <title>The obligate alkalophilic soda-lake fungus Sodiomyces alkalinus has shifted to a protein diet.</title>
        <authorList>
            <person name="Grum-Grzhimaylo A.A."/>
            <person name="Falkoski D.L."/>
            <person name="van den Heuvel J."/>
            <person name="Valero-Jimenez C.A."/>
            <person name="Min B."/>
            <person name="Choi I.G."/>
            <person name="Lipzen A."/>
            <person name="Daum C.G."/>
            <person name="Aanen D.K."/>
            <person name="Tsang A."/>
            <person name="Henrissat B."/>
            <person name="Bilanenko E.N."/>
            <person name="de Vries R.P."/>
            <person name="van Kan J.A.L."/>
            <person name="Grigoriev I.V."/>
            <person name="Debets A.J.M."/>
        </authorList>
    </citation>
    <scope>NUCLEOTIDE SEQUENCE [LARGE SCALE GENOMIC DNA]</scope>
    <source>
        <strain evidence="4 5">F11</strain>
    </source>
</reference>
<dbReference type="AlphaFoldDB" id="A0A3N2Q596"/>
<dbReference type="Gene3D" id="3.40.50.150">
    <property type="entry name" value="Vaccinia Virus protein VP39"/>
    <property type="match status" value="1"/>
</dbReference>
<evidence type="ECO:0000313" key="4">
    <source>
        <dbReference type="EMBL" id="ROT41941.1"/>
    </source>
</evidence>
<dbReference type="PANTHER" id="PTHR13393">
    <property type="entry name" value="SAM-DEPENDENT METHYLTRANSFERASE"/>
    <property type="match status" value="1"/>
</dbReference>
<dbReference type="Pfam" id="PF05971">
    <property type="entry name" value="Methyltransf_10"/>
    <property type="match status" value="1"/>
</dbReference>
<evidence type="ECO:0000313" key="5">
    <source>
        <dbReference type="Proteomes" id="UP000272025"/>
    </source>
</evidence>